<proteinExistence type="predicted"/>
<protein>
    <submittedName>
        <fullName evidence="2">Homeobox domain-containing protein</fullName>
    </submittedName>
</protein>
<reference evidence="2" key="1">
    <citation type="submission" date="2016-11" db="UniProtKB">
        <authorList>
            <consortium name="WormBaseParasite"/>
        </authorList>
    </citation>
    <scope>IDENTIFICATION</scope>
    <source>
        <strain evidence="2">KR3021</strain>
    </source>
</reference>
<accession>A0AC35UED0</accession>
<sequence length="324" mass="36311">MPGLMFGTGSYNNNGSISYQTFEGIMPKPRRRERTSFSKRNLDVLEEYFKNSQYPDVYTRERIAEQICLQESRIQVWFKNRRAKHRQKEREKPKQMGNHVKKENGSRLSSTDTVDNSPVNSIGLNEGGGNNNHLMSFESTSVERIQEESLPSNRSGSPPELHIKTDQIDNCDKKEDCEKEVKNDNRIKSSESVTGLIPIDNHNPTSLSDQSWASSDIANSTFASTASTILSPNLSISPQCTISVPNTGHLQAFGNPIPLPTAQSSIVPPLGTNTSLFYPRDFNNYLYTQAPYYAANGTTLTYNPADYAAANNYYNMNGANSYFF</sequence>
<dbReference type="WBParaSite" id="RSKR_0000992700.1">
    <property type="protein sequence ID" value="RSKR_0000992700.1"/>
    <property type="gene ID" value="RSKR_0000992700"/>
</dbReference>
<name>A0AC35UED0_9BILA</name>
<evidence type="ECO:0000313" key="2">
    <source>
        <dbReference type="WBParaSite" id="RSKR_0000992700.1"/>
    </source>
</evidence>
<dbReference type="Proteomes" id="UP000095286">
    <property type="component" value="Unplaced"/>
</dbReference>
<evidence type="ECO:0000313" key="1">
    <source>
        <dbReference type="Proteomes" id="UP000095286"/>
    </source>
</evidence>
<organism evidence="1 2">
    <name type="scientific">Rhabditophanes sp. KR3021</name>
    <dbReference type="NCBI Taxonomy" id="114890"/>
    <lineage>
        <taxon>Eukaryota</taxon>
        <taxon>Metazoa</taxon>
        <taxon>Ecdysozoa</taxon>
        <taxon>Nematoda</taxon>
        <taxon>Chromadorea</taxon>
        <taxon>Rhabditida</taxon>
        <taxon>Tylenchina</taxon>
        <taxon>Panagrolaimomorpha</taxon>
        <taxon>Strongyloidoidea</taxon>
        <taxon>Alloionematidae</taxon>
        <taxon>Rhabditophanes</taxon>
    </lineage>
</organism>